<feature type="chain" id="PRO_5007582435" evidence="1">
    <location>
        <begin position="21"/>
        <end position="249"/>
    </location>
</feature>
<feature type="signal peptide" evidence="1">
    <location>
        <begin position="1"/>
        <end position="20"/>
    </location>
</feature>
<gene>
    <name evidence="2" type="ORF">ALC57_11515</name>
</gene>
<name>A0A151J2K0_9HYME</name>
<protein>
    <submittedName>
        <fullName evidence="2">Uncharacterized protein</fullName>
    </submittedName>
</protein>
<evidence type="ECO:0000256" key="1">
    <source>
        <dbReference type="SAM" id="SignalP"/>
    </source>
</evidence>
<dbReference type="EMBL" id="KQ980396">
    <property type="protein sequence ID" value="KYN16229.1"/>
    <property type="molecule type" value="Genomic_DNA"/>
</dbReference>
<dbReference type="Proteomes" id="UP000078492">
    <property type="component" value="Unassembled WGS sequence"/>
</dbReference>
<evidence type="ECO:0000313" key="2">
    <source>
        <dbReference type="EMBL" id="KYN16229.1"/>
    </source>
</evidence>
<keyword evidence="1" id="KW-0732">Signal</keyword>
<organism evidence="2 3">
    <name type="scientific">Trachymyrmex cornetzi</name>
    <dbReference type="NCBI Taxonomy" id="471704"/>
    <lineage>
        <taxon>Eukaryota</taxon>
        <taxon>Metazoa</taxon>
        <taxon>Ecdysozoa</taxon>
        <taxon>Arthropoda</taxon>
        <taxon>Hexapoda</taxon>
        <taxon>Insecta</taxon>
        <taxon>Pterygota</taxon>
        <taxon>Neoptera</taxon>
        <taxon>Endopterygota</taxon>
        <taxon>Hymenoptera</taxon>
        <taxon>Apocrita</taxon>
        <taxon>Aculeata</taxon>
        <taxon>Formicoidea</taxon>
        <taxon>Formicidae</taxon>
        <taxon>Myrmicinae</taxon>
        <taxon>Trachymyrmex</taxon>
    </lineage>
</organism>
<proteinExistence type="predicted"/>
<sequence>LNFLFLYLGIFVNISEYSYFDPEYLYMLNQTKTEYGEVINSTELTSTVICQPLADKELRCYLNDMMVITSNYTNFNDRITTSNLVVVGHWFHMKFNDRGVMSMDTELGAGEIVDKYLIIYDVINQFNMGIDRPVQDLHWGSTATESTPIGFCTTTYKMNMRYWKKDAKQETGSNFQIKLLKNFSNQTDTVLQDLHIVKNRKDCNYSRTFNDYLNGGKVVCTHTYFSLHTLYFYRSCIVFTRYCKLIPAR</sequence>
<dbReference type="AlphaFoldDB" id="A0A151J2K0"/>
<feature type="non-terminal residue" evidence="2">
    <location>
        <position position="1"/>
    </location>
</feature>
<evidence type="ECO:0000313" key="3">
    <source>
        <dbReference type="Proteomes" id="UP000078492"/>
    </source>
</evidence>
<keyword evidence="3" id="KW-1185">Reference proteome</keyword>
<accession>A0A151J2K0</accession>
<reference evidence="2 3" key="1">
    <citation type="submission" date="2015-09" db="EMBL/GenBank/DDBJ databases">
        <title>Trachymyrmex cornetzi WGS genome.</title>
        <authorList>
            <person name="Nygaard S."/>
            <person name="Hu H."/>
            <person name="Boomsma J."/>
            <person name="Zhang G."/>
        </authorList>
    </citation>
    <scope>NUCLEOTIDE SEQUENCE [LARGE SCALE GENOMIC DNA]</scope>
    <source>
        <strain evidence="2">Tcor2-1</strain>
        <tissue evidence="2">Whole body</tissue>
    </source>
</reference>